<sequence>MKSEKEIRAKLDKLCDEYSTVAELLAAKETYFEGFKKTIRHDVSSLSFCGEICRKLEMEIWVIDRKKISMLTQIETLSWVLDRAE</sequence>
<evidence type="ECO:0000313" key="3">
    <source>
        <dbReference type="Proteomes" id="UP000254330"/>
    </source>
</evidence>
<accession>A0A8B4Q912</accession>
<organism evidence="1 3">
    <name type="scientific">Kurthia zopfii</name>
    <dbReference type="NCBI Taxonomy" id="1650"/>
    <lineage>
        <taxon>Bacteria</taxon>
        <taxon>Bacillati</taxon>
        <taxon>Bacillota</taxon>
        <taxon>Bacilli</taxon>
        <taxon>Bacillales</taxon>
        <taxon>Caryophanaceae</taxon>
        <taxon>Kurthia</taxon>
    </lineage>
</organism>
<dbReference type="EMBL" id="SNZG01000030">
    <property type="protein sequence ID" value="TDR35542.1"/>
    <property type="molecule type" value="Genomic_DNA"/>
</dbReference>
<name>A0A8B4Q912_9BACL</name>
<dbReference type="EMBL" id="UGNP01000001">
    <property type="protein sequence ID" value="STX09196.1"/>
    <property type="molecule type" value="Genomic_DNA"/>
</dbReference>
<protein>
    <submittedName>
        <fullName evidence="1">Uncharacterized protein</fullName>
    </submittedName>
</protein>
<comment type="caution">
    <text evidence="1">The sequence shown here is derived from an EMBL/GenBank/DDBJ whole genome shotgun (WGS) entry which is preliminary data.</text>
</comment>
<dbReference type="AlphaFoldDB" id="A0A8B4Q912"/>
<reference evidence="1 3" key="1">
    <citation type="submission" date="2018-06" db="EMBL/GenBank/DDBJ databases">
        <authorList>
            <consortium name="Pathogen Informatics"/>
            <person name="Doyle S."/>
        </authorList>
    </citation>
    <scope>NUCLEOTIDE SEQUENCE [LARGE SCALE GENOMIC DNA]</scope>
    <source>
        <strain evidence="1 3">NCTC10597</strain>
    </source>
</reference>
<evidence type="ECO:0000313" key="2">
    <source>
        <dbReference type="EMBL" id="TDR35542.1"/>
    </source>
</evidence>
<evidence type="ECO:0000313" key="1">
    <source>
        <dbReference type="EMBL" id="STX09196.1"/>
    </source>
</evidence>
<keyword evidence="4" id="KW-1185">Reference proteome</keyword>
<reference evidence="2 4" key="2">
    <citation type="submission" date="2019-03" db="EMBL/GenBank/DDBJ databases">
        <title>Genomic Encyclopedia of Type Strains, Phase IV (KMG-IV): sequencing the most valuable type-strain genomes for metagenomic binning, comparative biology and taxonomic classification.</title>
        <authorList>
            <person name="Goeker M."/>
        </authorList>
    </citation>
    <scope>NUCLEOTIDE SEQUENCE [LARGE SCALE GENOMIC DNA]</scope>
    <source>
        <strain evidence="2 4">DSM 20580</strain>
    </source>
</reference>
<dbReference type="Proteomes" id="UP000254330">
    <property type="component" value="Unassembled WGS sequence"/>
</dbReference>
<gene>
    <name evidence="2" type="ORF">DFR61_13037</name>
    <name evidence="1" type="ORF">NCTC10597_00866</name>
</gene>
<dbReference type="RefSeq" id="WP_109348750.1">
    <property type="nucleotide sequence ID" value="NZ_BJUE01000007.1"/>
</dbReference>
<dbReference type="Proteomes" id="UP000294641">
    <property type="component" value="Unassembled WGS sequence"/>
</dbReference>
<evidence type="ECO:0000313" key="4">
    <source>
        <dbReference type="Proteomes" id="UP000294641"/>
    </source>
</evidence>
<proteinExistence type="predicted"/>